<keyword evidence="1" id="KW-0175">Coiled coil</keyword>
<keyword evidence="3" id="KW-1185">Reference proteome</keyword>
<sequence length="264" mass="30100">MTQTTTAYLPAVPSTIWTRYGAIYKARATDAFWRLYRIGKEDLRSVGIRCTMEGRDWMATYSPGVASPDQIERVLVRLDDAAMMNDAAIQREREARKEEKRRKAEAEEREQQEWIASHVDETRQLQAQAASLLKTYKAACSKAEEWPDLIGRFPLGRGAYWRLWDLVRATNKKIAKFERGEGFKRKRSPYANWPADVIAKGLRTLTAADSDHAELANDIGWSATDSSVGHYCTALLETDYETAVERARHFIGTYEKQLKMAGVL</sequence>
<gene>
    <name evidence="2" type="ORF">OF122_06445</name>
</gene>
<organism evidence="2 3">
    <name type="scientific">Pelagibacterium flavum</name>
    <dbReference type="NCBI Taxonomy" id="2984530"/>
    <lineage>
        <taxon>Bacteria</taxon>
        <taxon>Pseudomonadati</taxon>
        <taxon>Pseudomonadota</taxon>
        <taxon>Alphaproteobacteria</taxon>
        <taxon>Hyphomicrobiales</taxon>
        <taxon>Devosiaceae</taxon>
        <taxon>Pelagibacterium</taxon>
    </lineage>
</organism>
<name>A0ABY6IW35_9HYPH</name>
<evidence type="ECO:0000313" key="3">
    <source>
        <dbReference type="Proteomes" id="UP001163882"/>
    </source>
</evidence>
<dbReference type="RefSeq" id="WP_264226981.1">
    <property type="nucleotide sequence ID" value="NZ_CP107716.1"/>
</dbReference>
<protein>
    <submittedName>
        <fullName evidence="2">Uncharacterized protein</fullName>
    </submittedName>
</protein>
<proteinExistence type="predicted"/>
<accession>A0ABY6IW35</accession>
<dbReference type="Proteomes" id="UP001163882">
    <property type="component" value="Chromosome"/>
</dbReference>
<evidence type="ECO:0000313" key="2">
    <source>
        <dbReference type="EMBL" id="UYQ73395.1"/>
    </source>
</evidence>
<dbReference type="EMBL" id="CP107716">
    <property type="protein sequence ID" value="UYQ73395.1"/>
    <property type="molecule type" value="Genomic_DNA"/>
</dbReference>
<feature type="coiled-coil region" evidence="1">
    <location>
        <begin position="87"/>
        <end position="117"/>
    </location>
</feature>
<reference evidence="2" key="1">
    <citation type="submission" date="2022-10" db="EMBL/GenBank/DDBJ databases">
        <title>YIM 151497 complete genome.</title>
        <authorList>
            <person name="Chen X."/>
        </authorList>
    </citation>
    <scope>NUCLEOTIDE SEQUENCE</scope>
    <source>
        <strain evidence="2">YIM 151497</strain>
    </source>
</reference>
<evidence type="ECO:0000256" key="1">
    <source>
        <dbReference type="SAM" id="Coils"/>
    </source>
</evidence>